<keyword evidence="3" id="KW-0732">Signal</keyword>
<proteinExistence type="predicted"/>
<keyword evidence="5" id="KW-1185">Reference proteome</keyword>
<dbReference type="InterPro" id="IPR018893">
    <property type="entry name" value="T8SS_CsgF"/>
</dbReference>
<evidence type="ECO:0000256" key="2">
    <source>
        <dbReference type="ARBA" id="ARBA00014031"/>
    </source>
</evidence>
<accession>A0A6N1VIG7</accession>
<dbReference type="Pfam" id="PF10614">
    <property type="entry name" value="CsgF"/>
    <property type="match status" value="1"/>
</dbReference>
<dbReference type="KEGG" id="orm:HTY61_13965"/>
<evidence type="ECO:0000256" key="3">
    <source>
        <dbReference type="ARBA" id="ARBA00022729"/>
    </source>
</evidence>
<evidence type="ECO:0000313" key="4">
    <source>
        <dbReference type="EMBL" id="QKV20670.1"/>
    </source>
</evidence>
<comment type="function">
    <text evidence="1">May be involved in the biogenesis of curli organelles.</text>
</comment>
<evidence type="ECO:0000313" key="5">
    <source>
        <dbReference type="Proteomes" id="UP000509367"/>
    </source>
</evidence>
<reference evidence="4 5" key="1">
    <citation type="submission" date="2020-06" db="EMBL/GenBank/DDBJ databases">
        <title>Oricola thermophila sp. nov. isolated from a tidal sediments.</title>
        <authorList>
            <person name="Kwon K.K."/>
            <person name="Yang S.-H."/>
            <person name="Park M.-J."/>
        </authorList>
    </citation>
    <scope>NUCLEOTIDE SEQUENCE [LARGE SCALE GENOMIC DNA]</scope>
    <source>
        <strain evidence="4 5">MEBiC13590</strain>
    </source>
</reference>
<dbReference type="Proteomes" id="UP000509367">
    <property type="component" value="Chromosome"/>
</dbReference>
<evidence type="ECO:0000256" key="1">
    <source>
        <dbReference type="ARBA" id="ARBA00003989"/>
    </source>
</evidence>
<organism evidence="4 5">
    <name type="scientific">Oricola thermophila</name>
    <dbReference type="NCBI Taxonomy" id="2742145"/>
    <lineage>
        <taxon>Bacteria</taxon>
        <taxon>Pseudomonadati</taxon>
        <taxon>Pseudomonadota</taxon>
        <taxon>Alphaproteobacteria</taxon>
        <taxon>Hyphomicrobiales</taxon>
        <taxon>Ahrensiaceae</taxon>
        <taxon>Oricola</taxon>
    </lineage>
</organism>
<sequence>MAAALLAGTAAASELVYEPVNPSFGGDPLNSSHLFQGAEIANTFEDSSLDSLFEEPTAADEFAAALQSALIGGAASQITDAIFNDGAPPSGTFSLDGATVSYNTVGGNVVITISDGISTSTLTVPVP</sequence>
<dbReference type="AlphaFoldDB" id="A0A6N1VIG7"/>
<name>A0A6N1VIG7_9HYPH</name>
<dbReference type="EMBL" id="CP054836">
    <property type="protein sequence ID" value="QKV20670.1"/>
    <property type="molecule type" value="Genomic_DNA"/>
</dbReference>
<protein>
    <recommendedName>
        <fullName evidence="2">Curli production assembly/transport component CsgF</fullName>
    </recommendedName>
</protein>
<gene>
    <name evidence="4" type="ORF">HTY61_13965</name>
</gene>